<gene>
    <name evidence="2" type="ORF">Homavirus11_4</name>
</gene>
<protein>
    <submittedName>
        <fullName evidence="2">Uncharacterized protein</fullName>
    </submittedName>
</protein>
<organism evidence="2">
    <name type="scientific">Homavirus sp</name>
    <dbReference type="NCBI Taxonomy" id="2487769"/>
    <lineage>
        <taxon>Viruses</taxon>
        <taxon>Varidnaviria</taxon>
        <taxon>Bamfordvirae</taxon>
        <taxon>Nucleocytoviricota</taxon>
        <taxon>Megaviricetes</taxon>
        <taxon>Imitervirales</taxon>
        <taxon>Mimiviridae</taxon>
        <taxon>Klosneuvirinae</taxon>
    </lineage>
</organism>
<evidence type="ECO:0000256" key="1">
    <source>
        <dbReference type="SAM" id="MobiDB-lite"/>
    </source>
</evidence>
<sequence>MSYLPLKNIGEPNGVSPTPPPPPITPTTPIYSSYTQQFVQFGQILKGTISDDLPGGKNHNKPFHVVEYNPANESYMVHRQTPLFNPHKFSSTTVHPSGYVTGAGSYGYFN</sequence>
<proteinExistence type="predicted"/>
<feature type="compositionally biased region" description="Pro residues" evidence="1">
    <location>
        <begin position="17"/>
        <end position="26"/>
    </location>
</feature>
<feature type="region of interest" description="Disordered" evidence="1">
    <location>
        <begin position="1"/>
        <end position="27"/>
    </location>
</feature>
<reference evidence="2" key="1">
    <citation type="submission" date="2018-10" db="EMBL/GenBank/DDBJ databases">
        <title>Hidden diversity of soil giant viruses.</title>
        <authorList>
            <person name="Schulz F."/>
            <person name="Alteio L."/>
            <person name="Goudeau D."/>
            <person name="Ryan E.M."/>
            <person name="Malmstrom R.R."/>
            <person name="Blanchard J."/>
            <person name="Woyke T."/>
        </authorList>
    </citation>
    <scope>NUCLEOTIDE SEQUENCE</scope>
    <source>
        <strain evidence="2">HOV1</strain>
    </source>
</reference>
<dbReference type="EMBL" id="MK072342">
    <property type="protein sequence ID" value="AYV82148.1"/>
    <property type="molecule type" value="Genomic_DNA"/>
</dbReference>
<name>A0A3G5A4L1_9VIRU</name>
<evidence type="ECO:0000313" key="2">
    <source>
        <dbReference type="EMBL" id="AYV82148.1"/>
    </source>
</evidence>
<accession>A0A3G5A4L1</accession>